<sequence>MRMRNAFNTMSNTATSSDSTSRIRLRKSKAGGAATKLPHQVLRRNERERKRVQQVNLGFIHLRDRVPHSATSKKLSKVETLREAARYIKHLQDLLQGTCDKPFEPLNTNQEPQNCHNIPCFSEENHYPSADQASGICQFACSNEPFYYQPSQANNSSLYYKTPTSFNPNNAVIKSENESLNTSSSYSSSSLSFSEITRFQRTDYVKGSLEYDDDTWMIKKD</sequence>
<dbReference type="GO" id="GO:0005634">
    <property type="term" value="C:nucleus"/>
    <property type="evidence" value="ECO:0007669"/>
    <property type="project" value="UniProtKB-SubCell"/>
</dbReference>
<feature type="region of interest" description="Disordered" evidence="5">
    <location>
        <begin position="1"/>
        <end position="33"/>
    </location>
</feature>
<evidence type="ECO:0000313" key="8">
    <source>
        <dbReference type="WBParaSite" id="maker-PairedContig_3860-snap-gene-6.22-mRNA-1"/>
    </source>
</evidence>
<dbReference type="PROSITE" id="PS50888">
    <property type="entry name" value="BHLH"/>
    <property type="match status" value="1"/>
</dbReference>
<proteinExistence type="predicted"/>
<organism evidence="8">
    <name type="scientific">Wuchereria bancrofti</name>
    <dbReference type="NCBI Taxonomy" id="6293"/>
    <lineage>
        <taxon>Eukaryota</taxon>
        <taxon>Metazoa</taxon>
        <taxon>Ecdysozoa</taxon>
        <taxon>Nematoda</taxon>
        <taxon>Chromadorea</taxon>
        <taxon>Rhabditida</taxon>
        <taxon>Spirurina</taxon>
        <taxon>Spiruromorpha</taxon>
        <taxon>Filarioidea</taxon>
        <taxon>Onchocercidae</taxon>
        <taxon>Wuchereria</taxon>
    </lineage>
</organism>
<keyword evidence="3" id="KW-0238">DNA-binding</keyword>
<evidence type="ECO:0000256" key="2">
    <source>
        <dbReference type="ARBA" id="ARBA00022902"/>
    </source>
</evidence>
<dbReference type="CDD" id="cd11418">
    <property type="entry name" value="bHLH_TS_ASCL"/>
    <property type="match status" value="1"/>
</dbReference>
<dbReference type="GO" id="GO:0046983">
    <property type="term" value="F:protein dimerization activity"/>
    <property type="evidence" value="ECO:0007669"/>
    <property type="project" value="InterPro"/>
</dbReference>
<comment type="subcellular location">
    <subcellularLocation>
        <location evidence="1">Nucleus</location>
    </subcellularLocation>
</comment>
<name>A0A1I8EPQ5_WUCBA</name>
<dbReference type="InterPro" id="IPR036638">
    <property type="entry name" value="HLH_DNA-bd_sf"/>
</dbReference>
<dbReference type="AlphaFoldDB" id="A0A1I8EPQ5"/>
<feature type="domain" description="BHLH" evidence="6">
    <location>
        <begin position="39"/>
        <end position="91"/>
    </location>
</feature>
<evidence type="ECO:0000313" key="7">
    <source>
        <dbReference type="WBParaSite" id="maker-PairedContig_2377-snap-gene-5.11-mRNA-1"/>
    </source>
</evidence>
<dbReference type="InterPro" id="IPR011598">
    <property type="entry name" value="bHLH_dom"/>
</dbReference>
<evidence type="ECO:0000256" key="3">
    <source>
        <dbReference type="ARBA" id="ARBA00023125"/>
    </source>
</evidence>
<protein>
    <submittedName>
        <fullName evidence="7 8">Helix-loop-helix DNA-binding domain-containing protein</fullName>
    </submittedName>
</protein>
<dbReference type="GO" id="GO:0040008">
    <property type="term" value="P:regulation of growth"/>
    <property type="evidence" value="ECO:0007669"/>
    <property type="project" value="UniProtKB-ARBA"/>
</dbReference>
<dbReference type="FunFam" id="4.10.280.10:FF:000029">
    <property type="entry name" value="Achaete-scute family bHLH transcription factor 1"/>
    <property type="match status" value="1"/>
</dbReference>
<dbReference type="WBParaSite" id="maker-PairedContig_2377-snap-gene-5.11-mRNA-1">
    <property type="protein sequence ID" value="maker-PairedContig_2377-snap-gene-5.11-mRNA-1"/>
    <property type="gene ID" value="maker-PairedContig_2377-snap-gene-5.11"/>
</dbReference>
<evidence type="ECO:0000256" key="4">
    <source>
        <dbReference type="ARBA" id="ARBA00023242"/>
    </source>
</evidence>
<dbReference type="GO" id="GO:0000981">
    <property type="term" value="F:DNA-binding transcription factor activity, RNA polymerase II-specific"/>
    <property type="evidence" value="ECO:0007669"/>
    <property type="project" value="TreeGrafter"/>
</dbReference>
<dbReference type="Pfam" id="PF00010">
    <property type="entry name" value="HLH"/>
    <property type="match status" value="1"/>
</dbReference>
<dbReference type="SMART" id="SM00353">
    <property type="entry name" value="HLH"/>
    <property type="match status" value="1"/>
</dbReference>
<dbReference type="SUPFAM" id="SSF47459">
    <property type="entry name" value="HLH, helix-loop-helix DNA-binding domain"/>
    <property type="match status" value="1"/>
</dbReference>
<dbReference type="PANTHER" id="PTHR23349:SF111">
    <property type="entry name" value="BHLH DOMAIN-CONTAINING PROTEIN"/>
    <property type="match status" value="1"/>
</dbReference>
<dbReference type="GO" id="GO:0000977">
    <property type="term" value="F:RNA polymerase II transcription regulatory region sequence-specific DNA binding"/>
    <property type="evidence" value="ECO:0007669"/>
    <property type="project" value="TreeGrafter"/>
</dbReference>
<dbReference type="GO" id="GO:0007399">
    <property type="term" value="P:nervous system development"/>
    <property type="evidence" value="ECO:0007669"/>
    <property type="project" value="UniProtKB-KW"/>
</dbReference>
<dbReference type="Gene3D" id="4.10.280.10">
    <property type="entry name" value="Helix-loop-helix DNA-binding domain"/>
    <property type="match status" value="1"/>
</dbReference>
<keyword evidence="2" id="KW-0524">Neurogenesis</keyword>
<accession>A0A1I8EPQ5</accession>
<evidence type="ECO:0000256" key="5">
    <source>
        <dbReference type="SAM" id="MobiDB-lite"/>
    </source>
</evidence>
<dbReference type="STRING" id="6293.A0A1I8EPQ5"/>
<keyword evidence="4" id="KW-0539">Nucleus</keyword>
<dbReference type="WBParaSite" id="maker-PairedContig_3860-snap-gene-6.22-mRNA-1">
    <property type="protein sequence ID" value="maker-PairedContig_3860-snap-gene-6.22-mRNA-1"/>
    <property type="gene ID" value="maker-PairedContig_3860-snap-gene-6.22"/>
</dbReference>
<evidence type="ECO:0000259" key="6">
    <source>
        <dbReference type="PROSITE" id="PS50888"/>
    </source>
</evidence>
<dbReference type="PANTHER" id="PTHR23349">
    <property type="entry name" value="BASIC HELIX-LOOP-HELIX TRANSCRIPTION FACTOR, TWIST"/>
    <property type="match status" value="1"/>
</dbReference>
<dbReference type="InterPro" id="IPR050283">
    <property type="entry name" value="E-box_TF_Regulators"/>
</dbReference>
<evidence type="ECO:0000256" key="1">
    <source>
        <dbReference type="ARBA" id="ARBA00004123"/>
    </source>
</evidence>
<feature type="compositionally biased region" description="Polar residues" evidence="5">
    <location>
        <begin position="1"/>
        <end position="22"/>
    </location>
</feature>
<reference evidence="7 8" key="1">
    <citation type="submission" date="2016-11" db="UniProtKB">
        <authorList>
            <consortium name="WormBaseParasite"/>
        </authorList>
    </citation>
    <scope>IDENTIFICATION</scope>
    <source>
        <strain evidence="7 8">pt0022</strain>
    </source>
</reference>